<dbReference type="HAMAP" id="MF_01151">
    <property type="entry name" value="GrpE"/>
    <property type="match status" value="1"/>
</dbReference>
<evidence type="ECO:0000256" key="12">
    <source>
        <dbReference type="RuleBase" id="RU004478"/>
    </source>
</evidence>
<sequence length="206" mass="23749">MEEKQNMNTENKNLEEADTDQEITIQEDTVKTEEVPAGEENTEEDSCHDESSTKKSKKIKKDKHEQQVEELTDKLKRNMAEFENFRKRTEKEKAAMYDVGAKKVIEKLLPVIDGFERGLLTLSEEEVKEPFAQGMDMVYKQLMQSITDLGVMPIEALNKEFNPDFHNAVMHVEDESVGANVVVEEFQKGYTYRDSVVRYSMVKVAN</sequence>
<evidence type="ECO:0000256" key="4">
    <source>
        <dbReference type="ARBA" id="ARBA00022490"/>
    </source>
</evidence>
<dbReference type="Proteomes" id="UP000184342">
    <property type="component" value="Unassembled WGS sequence"/>
</dbReference>
<organism evidence="14 15">
    <name type="scientific">Parasporobacterium paucivorans DSM 15970</name>
    <dbReference type="NCBI Taxonomy" id="1122934"/>
    <lineage>
        <taxon>Bacteria</taxon>
        <taxon>Bacillati</taxon>
        <taxon>Bacillota</taxon>
        <taxon>Clostridia</taxon>
        <taxon>Lachnospirales</taxon>
        <taxon>Lachnospiraceae</taxon>
        <taxon>Parasporobacterium</taxon>
    </lineage>
</organism>
<evidence type="ECO:0000256" key="6">
    <source>
        <dbReference type="ARBA" id="ARBA00023186"/>
    </source>
</evidence>
<dbReference type="AlphaFoldDB" id="A0A1M6C1Z1"/>
<dbReference type="GO" id="GO:0051082">
    <property type="term" value="F:unfolded protein binding"/>
    <property type="evidence" value="ECO:0007669"/>
    <property type="project" value="TreeGrafter"/>
</dbReference>
<dbReference type="GO" id="GO:0000774">
    <property type="term" value="F:adenyl-nucleotide exchange factor activity"/>
    <property type="evidence" value="ECO:0007669"/>
    <property type="project" value="InterPro"/>
</dbReference>
<dbReference type="PRINTS" id="PR00773">
    <property type="entry name" value="GRPEPROTEIN"/>
</dbReference>
<gene>
    <name evidence="10" type="primary">grpE</name>
    <name evidence="14" type="ORF">SAMN02745691_00446</name>
</gene>
<evidence type="ECO:0000256" key="13">
    <source>
        <dbReference type="SAM" id="MobiDB-lite"/>
    </source>
</evidence>
<dbReference type="CDD" id="cd00446">
    <property type="entry name" value="GrpE"/>
    <property type="match status" value="1"/>
</dbReference>
<evidence type="ECO:0000256" key="5">
    <source>
        <dbReference type="ARBA" id="ARBA00023016"/>
    </source>
</evidence>
<dbReference type="Gene3D" id="2.30.22.10">
    <property type="entry name" value="Head domain of nucleotide exchange factor GrpE"/>
    <property type="match status" value="1"/>
</dbReference>
<dbReference type="GO" id="GO:0051087">
    <property type="term" value="F:protein-folding chaperone binding"/>
    <property type="evidence" value="ECO:0007669"/>
    <property type="project" value="InterPro"/>
</dbReference>
<evidence type="ECO:0000256" key="1">
    <source>
        <dbReference type="ARBA" id="ARBA00004496"/>
    </source>
</evidence>
<comment type="subunit">
    <text evidence="3 10">Homodimer.</text>
</comment>
<accession>A0A1M6C1Z1</accession>
<comment type="similarity">
    <text evidence="2 10 12">Belongs to the GrpE family.</text>
</comment>
<evidence type="ECO:0000313" key="14">
    <source>
        <dbReference type="EMBL" id="SHI54851.1"/>
    </source>
</evidence>
<dbReference type="NCBIfam" id="NF010738">
    <property type="entry name" value="PRK14140.1"/>
    <property type="match status" value="1"/>
</dbReference>
<evidence type="ECO:0000256" key="8">
    <source>
        <dbReference type="ARBA" id="ARBA00072274"/>
    </source>
</evidence>
<keyword evidence="6 10" id="KW-0143">Chaperone</keyword>
<evidence type="ECO:0000256" key="2">
    <source>
        <dbReference type="ARBA" id="ARBA00009054"/>
    </source>
</evidence>
<dbReference type="InterPro" id="IPR009012">
    <property type="entry name" value="GrpE_head"/>
</dbReference>
<feature type="region of interest" description="Disordered" evidence="13">
    <location>
        <begin position="1"/>
        <end position="66"/>
    </location>
</feature>
<feature type="compositionally biased region" description="Acidic residues" evidence="13">
    <location>
        <begin position="36"/>
        <end position="47"/>
    </location>
</feature>
<evidence type="ECO:0000256" key="10">
    <source>
        <dbReference type="HAMAP-Rule" id="MF_01151"/>
    </source>
</evidence>
<keyword evidence="4 10" id="KW-0963">Cytoplasm</keyword>
<keyword evidence="5 10" id="KW-0346">Stress response</keyword>
<dbReference type="STRING" id="1122934.SAMN02745691_00446"/>
<dbReference type="SUPFAM" id="SSF51064">
    <property type="entry name" value="Head domain of nucleotide exchange factor GrpE"/>
    <property type="match status" value="1"/>
</dbReference>
<dbReference type="OrthoDB" id="9812586at2"/>
<name>A0A1M6C1Z1_9FIRM</name>
<dbReference type="EMBL" id="FQYT01000004">
    <property type="protein sequence ID" value="SHI54851.1"/>
    <property type="molecule type" value="Genomic_DNA"/>
</dbReference>
<dbReference type="PANTHER" id="PTHR21237:SF23">
    <property type="entry name" value="GRPE PROTEIN HOMOLOG, MITOCHONDRIAL"/>
    <property type="match status" value="1"/>
</dbReference>
<dbReference type="GO" id="GO:0042803">
    <property type="term" value="F:protein homodimerization activity"/>
    <property type="evidence" value="ECO:0007669"/>
    <property type="project" value="InterPro"/>
</dbReference>
<keyword evidence="15" id="KW-1185">Reference proteome</keyword>
<evidence type="ECO:0000313" key="15">
    <source>
        <dbReference type="Proteomes" id="UP000184342"/>
    </source>
</evidence>
<evidence type="ECO:0000256" key="7">
    <source>
        <dbReference type="ARBA" id="ARBA00053401"/>
    </source>
</evidence>
<reference evidence="14 15" key="1">
    <citation type="submission" date="2016-11" db="EMBL/GenBank/DDBJ databases">
        <authorList>
            <person name="Jaros S."/>
            <person name="Januszkiewicz K."/>
            <person name="Wedrychowicz H."/>
        </authorList>
    </citation>
    <scope>NUCLEOTIDE SEQUENCE [LARGE SCALE GENOMIC DNA]</scope>
    <source>
        <strain evidence="14 15">DSM 15970</strain>
    </source>
</reference>
<evidence type="ECO:0000256" key="9">
    <source>
        <dbReference type="ARBA" id="ARBA00076414"/>
    </source>
</evidence>
<proteinExistence type="inferred from homology"/>
<comment type="function">
    <text evidence="7 10 11">Participates actively in the response to hyperosmotic and heat shock by preventing the aggregation of stress-denatured proteins, in association with DnaK and GrpE. It is the nucleotide exchange factor for DnaK and may function as a thermosensor. Unfolded proteins bind initially to DnaJ; upon interaction with the DnaJ-bound protein, DnaK hydrolyzes its bound ATP, resulting in the formation of a stable complex. GrpE releases ADP from DnaK; ATP binding to DnaK triggers the release of the substrate protein, thus completing the reaction cycle. Several rounds of ATP-dependent interactions between DnaJ, DnaK and GrpE are required for fully efficient folding.</text>
</comment>
<dbReference type="InterPro" id="IPR013805">
    <property type="entry name" value="GrpE_CC"/>
</dbReference>
<dbReference type="GO" id="GO:0005737">
    <property type="term" value="C:cytoplasm"/>
    <property type="evidence" value="ECO:0007669"/>
    <property type="project" value="UniProtKB-SubCell"/>
</dbReference>
<dbReference type="PROSITE" id="PS01071">
    <property type="entry name" value="GRPE"/>
    <property type="match status" value="1"/>
</dbReference>
<protein>
    <recommendedName>
        <fullName evidence="8 10">Protein GrpE</fullName>
    </recommendedName>
    <alternativeName>
        <fullName evidence="9 10">HSP-70 cofactor</fullName>
    </alternativeName>
</protein>
<comment type="subcellular location">
    <subcellularLocation>
        <location evidence="1 10">Cytoplasm</location>
    </subcellularLocation>
</comment>
<dbReference type="GO" id="GO:0006457">
    <property type="term" value="P:protein folding"/>
    <property type="evidence" value="ECO:0007669"/>
    <property type="project" value="InterPro"/>
</dbReference>
<dbReference type="SUPFAM" id="SSF58014">
    <property type="entry name" value="Coiled-coil domain of nucleotide exchange factor GrpE"/>
    <property type="match status" value="1"/>
</dbReference>
<dbReference type="Pfam" id="PF01025">
    <property type="entry name" value="GrpE"/>
    <property type="match status" value="1"/>
</dbReference>
<dbReference type="FunFam" id="2.30.22.10:FF:000001">
    <property type="entry name" value="Protein GrpE"/>
    <property type="match status" value="1"/>
</dbReference>
<feature type="compositionally biased region" description="Polar residues" evidence="13">
    <location>
        <begin position="1"/>
        <end position="11"/>
    </location>
</feature>
<dbReference type="PANTHER" id="PTHR21237">
    <property type="entry name" value="GRPE PROTEIN"/>
    <property type="match status" value="1"/>
</dbReference>
<evidence type="ECO:0000256" key="3">
    <source>
        <dbReference type="ARBA" id="ARBA00011738"/>
    </source>
</evidence>
<evidence type="ECO:0000256" key="11">
    <source>
        <dbReference type="RuleBase" id="RU000639"/>
    </source>
</evidence>
<dbReference type="InterPro" id="IPR000740">
    <property type="entry name" value="GrpE"/>
</dbReference>
<dbReference type="Gene3D" id="3.90.20.20">
    <property type="match status" value="1"/>
</dbReference>